<sequence length="139" mass="16118">MFMTSLSEDSNESKGNKEVNNKEKDTPPPPPINFKINNTTKEENNNILQQSAEKRRCQSFKEQKEEEKSGDEPTKRRDSLWMSMGIHRTEEARQSIRKRRLSRNRESLEIGGNTNITNMITNPQSTALTEDEMGRENVF</sequence>
<feature type="region of interest" description="Disordered" evidence="1">
    <location>
        <begin position="1"/>
        <end position="120"/>
    </location>
</feature>
<keyword evidence="2" id="KW-1185">Reference proteome</keyword>
<evidence type="ECO:0000313" key="3">
    <source>
        <dbReference type="WBParaSite" id="Minc3s02249g29075"/>
    </source>
</evidence>
<dbReference type="AlphaFoldDB" id="A0A914MVA2"/>
<evidence type="ECO:0000313" key="2">
    <source>
        <dbReference type="Proteomes" id="UP000887563"/>
    </source>
</evidence>
<proteinExistence type="predicted"/>
<accession>A0A914MVA2</accession>
<feature type="compositionally biased region" description="Basic and acidic residues" evidence="1">
    <location>
        <begin position="52"/>
        <end position="79"/>
    </location>
</feature>
<name>A0A914MVA2_MELIC</name>
<reference evidence="3" key="1">
    <citation type="submission" date="2022-11" db="UniProtKB">
        <authorList>
            <consortium name="WormBaseParasite"/>
        </authorList>
    </citation>
    <scope>IDENTIFICATION</scope>
</reference>
<protein>
    <submittedName>
        <fullName evidence="3">Uncharacterized protein</fullName>
    </submittedName>
</protein>
<dbReference type="WBParaSite" id="Minc3s02249g29075">
    <property type="protein sequence ID" value="Minc3s02249g29075"/>
    <property type="gene ID" value="Minc3s02249g29075"/>
</dbReference>
<evidence type="ECO:0000256" key="1">
    <source>
        <dbReference type="SAM" id="MobiDB-lite"/>
    </source>
</evidence>
<organism evidence="2 3">
    <name type="scientific">Meloidogyne incognita</name>
    <name type="common">Southern root-knot nematode worm</name>
    <name type="synonym">Oxyuris incognita</name>
    <dbReference type="NCBI Taxonomy" id="6306"/>
    <lineage>
        <taxon>Eukaryota</taxon>
        <taxon>Metazoa</taxon>
        <taxon>Ecdysozoa</taxon>
        <taxon>Nematoda</taxon>
        <taxon>Chromadorea</taxon>
        <taxon>Rhabditida</taxon>
        <taxon>Tylenchina</taxon>
        <taxon>Tylenchomorpha</taxon>
        <taxon>Tylenchoidea</taxon>
        <taxon>Meloidogynidae</taxon>
        <taxon>Meloidogyninae</taxon>
        <taxon>Meloidogyne</taxon>
        <taxon>Meloidogyne incognita group</taxon>
    </lineage>
</organism>
<feature type="compositionally biased region" description="Basic and acidic residues" evidence="1">
    <location>
        <begin position="11"/>
        <end position="26"/>
    </location>
</feature>
<dbReference type="Proteomes" id="UP000887563">
    <property type="component" value="Unplaced"/>
</dbReference>
<feature type="compositionally biased region" description="Low complexity" evidence="1">
    <location>
        <begin position="110"/>
        <end position="120"/>
    </location>
</feature>